<reference evidence="1 2" key="1">
    <citation type="submission" date="2016-10" db="EMBL/GenBank/DDBJ databases">
        <title>Rodentibacter gen. nov. and new species.</title>
        <authorList>
            <person name="Christensen H."/>
        </authorList>
    </citation>
    <scope>NUCLEOTIDE SEQUENCE [LARGE SCALE GENOMIC DNA]</scope>
    <source>
        <strain evidence="1 2">Ppn158</strain>
    </source>
</reference>
<evidence type="ECO:0000313" key="2">
    <source>
        <dbReference type="Proteomes" id="UP000189353"/>
    </source>
</evidence>
<dbReference type="Proteomes" id="UP000189353">
    <property type="component" value="Unassembled WGS sequence"/>
</dbReference>
<dbReference type="OrthoDB" id="8656246at2"/>
<proteinExistence type="predicted"/>
<protein>
    <submittedName>
        <fullName evidence="1">Uncharacterized protein</fullName>
    </submittedName>
</protein>
<evidence type="ECO:0000313" key="1">
    <source>
        <dbReference type="EMBL" id="OOF85132.1"/>
    </source>
</evidence>
<gene>
    <name evidence="1" type="ORF">BKG88_09225</name>
</gene>
<sequence>MRWISMQSSFRKQYQVMERSQGRYEKGKWIDGEEISRTILASVQPLNQTEMDKLVAAMQGRHIQSAVKVYTDEKLTVAGENEHNGTVILFDDERYEVVGRASYQSGVINHYRYMARRVK</sequence>
<accession>A0A1V3L5E8</accession>
<dbReference type="EMBL" id="MLAI01000024">
    <property type="protein sequence ID" value="OOF85132.1"/>
    <property type="molecule type" value="Genomic_DNA"/>
</dbReference>
<dbReference type="AlphaFoldDB" id="A0A1V3L5E8"/>
<comment type="caution">
    <text evidence="1">The sequence shown here is derived from an EMBL/GenBank/DDBJ whole genome shotgun (WGS) entry which is preliminary data.</text>
</comment>
<organism evidence="1 2">
    <name type="scientific">Rodentibacter ratti</name>
    <dbReference type="NCBI Taxonomy" id="1906745"/>
    <lineage>
        <taxon>Bacteria</taxon>
        <taxon>Pseudomonadati</taxon>
        <taxon>Pseudomonadota</taxon>
        <taxon>Gammaproteobacteria</taxon>
        <taxon>Pasteurellales</taxon>
        <taxon>Pasteurellaceae</taxon>
        <taxon>Rodentibacter</taxon>
    </lineage>
</organism>
<name>A0A1V3L5E8_9PAST</name>